<keyword evidence="3" id="KW-1003">Cell membrane</keyword>
<dbReference type="CDD" id="cd06261">
    <property type="entry name" value="TM_PBP2"/>
    <property type="match status" value="1"/>
</dbReference>
<dbReference type="InterPro" id="IPR000515">
    <property type="entry name" value="MetI-like"/>
</dbReference>
<dbReference type="PANTHER" id="PTHR43163:SF6">
    <property type="entry name" value="DIPEPTIDE TRANSPORT SYSTEM PERMEASE PROTEIN DPPB-RELATED"/>
    <property type="match status" value="1"/>
</dbReference>
<gene>
    <name evidence="9" type="ORF">OHA22_00720</name>
</gene>
<feature type="transmembrane region" description="Helical" evidence="7">
    <location>
        <begin position="145"/>
        <end position="171"/>
    </location>
</feature>
<dbReference type="EMBL" id="CP108222">
    <property type="protein sequence ID" value="WTT14139.1"/>
    <property type="molecule type" value="Genomic_DNA"/>
</dbReference>
<evidence type="ECO:0000256" key="4">
    <source>
        <dbReference type="ARBA" id="ARBA00022692"/>
    </source>
</evidence>
<keyword evidence="2 7" id="KW-0813">Transport</keyword>
<feature type="transmembrane region" description="Helical" evidence="7">
    <location>
        <begin position="12"/>
        <end position="33"/>
    </location>
</feature>
<accession>A0AAU1ZP04</accession>
<dbReference type="InterPro" id="IPR035906">
    <property type="entry name" value="MetI-like_sf"/>
</dbReference>
<name>A0AAU1ZP04_9ACTN</name>
<keyword evidence="5 7" id="KW-1133">Transmembrane helix</keyword>
<evidence type="ECO:0000256" key="1">
    <source>
        <dbReference type="ARBA" id="ARBA00004651"/>
    </source>
</evidence>
<evidence type="ECO:0000259" key="8">
    <source>
        <dbReference type="PROSITE" id="PS50928"/>
    </source>
</evidence>
<organism evidence="9">
    <name type="scientific">Streptomyces sp. NBC_00093</name>
    <dbReference type="NCBI Taxonomy" id="2975649"/>
    <lineage>
        <taxon>Bacteria</taxon>
        <taxon>Bacillati</taxon>
        <taxon>Actinomycetota</taxon>
        <taxon>Actinomycetes</taxon>
        <taxon>Kitasatosporales</taxon>
        <taxon>Streptomycetaceae</taxon>
        <taxon>Streptomyces</taxon>
    </lineage>
</organism>
<reference evidence="9" key="1">
    <citation type="submission" date="2022-10" db="EMBL/GenBank/DDBJ databases">
        <title>The complete genomes of actinobacterial strains from the NBC collection.</title>
        <authorList>
            <person name="Joergensen T.S."/>
            <person name="Alvarez Arevalo M."/>
            <person name="Sterndorff E.B."/>
            <person name="Faurdal D."/>
            <person name="Vuksanovic O."/>
            <person name="Mourched A.-S."/>
            <person name="Charusanti P."/>
            <person name="Shaw S."/>
            <person name="Blin K."/>
            <person name="Weber T."/>
        </authorList>
    </citation>
    <scope>NUCLEOTIDE SEQUENCE</scope>
    <source>
        <strain evidence="9">NBC_00093</strain>
    </source>
</reference>
<keyword evidence="4 7" id="KW-0812">Transmembrane</keyword>
<feature type="transmembrane region" description="Helical" evidence="7">
    <location>
        <begin position="191"/>
        <end position="217"/>
    </location>
</feature>
<evidence type="ECO:0000313" key="9">
    <source>
        <dbReference type="EMBL" id="WTT14139.1"/>
    </source>
</evidence>
<protein>
    <submittedName>
        <fullName evidence="9">ABC transporter permease</fullName>
    </submittedName>
</protein>
<evidence type="ECO:0000256" key="5">
    <source>
        <dbReference type="ARBA" id="ARBA00022989"/>
    </source>
</evidence>
<feature type="transmembrane region" description="Helical" evidence="7">
    <location>
        <begin position="45"/>
        <end position="67"/>
    </location>
</feature>
<dbReference type="PANTHER" id="PTHR43163">
    <property type="entry name" value="DIPEPTIDE TRANSPORT SYSTEM PERMEASE PROTEIN DPPB-RELATED"/>
    <property type="match status" value="1"/>
</dbReference>
<comment type="similarity">
    <text evidence="7">Belongs to the binding-protein-dependent transport system permease family.</text>
</comment>
<proteinExistence type="inferred from homology"/>
<dbReference type="GO" id="GO:0055085">
    <property type="term" value="P:transmembrane transport"/>
    <property type="evidence" value="ECO:0007669"/>
    <property type="project" value="InterPro"/>
</dbReference>
<sequence length="224" mass="23155">MLNADLAVTLPLALGAVLVSVTVGVAGGTLAALRGGVVARLIDLGAMIGLALPSFWVALMLSQYFGVQLRWLPATGFTALSVSPADWLRSLLLPVIAVGIGGVATVAKQTRDSVDDVLRQQYVQALRIEGIPLRRVLPGHVLRNAAIPVLATGGTQFVAALGGTVIVENVFALPGLGSAVVQAAMEHDLPVIVGAAVYFCVIVVLANLLVDVLFALVNPKVRIG</sequence>
<keyword evidence="6 7" id="KW-0472">Membrane</keyword>
<dbReference type="Pfam" id="PF00528">
    <property type="entry name" value="BPD_transp_1"/>
    <property type="match status" value="1"/>
</dbReference>
<dbReference type="Gene3D" id="1.10.3720.10">
    <property type="entry name" value="MetI-like"/>
    <property type="match status" value="1"/>
</dbReference>
<dbReference type="GO" id="GO:0005886">
    <property type="term" value="C:plasma membrane"/>
    <property type="evidence" value="ECO:0007669"/>
    <property type="project" value="UniProtKB-SubCell"/>
</dbReference>
<dbReference type="SUPFAM" id="SSF161098">
    <property type="entry name" value="MetI-like"/>
    <property type="match status" value="1"/>
</dbReference>
<feature type="transmembrane region" description="Helical" evidence="7">
    <location>
        <begin position="87"/>
        <end position="107"/>
    </location>
</feature>
<evidence type="ECO:0000256" key="3">
    <source>
        <dbReference type="ARBA" id="ARBA00022475"/>
    </source>
</evidence>
<evidence type="ECO:0000256" key="6">
    <source>
        <dbReference type="ARBA" id="ARBA00023136"/>
    </source>
</evidence>
<evidence type="ECO:0000256" key="2">
    <source>
        <dbReference type="ARBA" id="ARBA00022448"/>
    </source>
</evidence>
<evidence type="ECO:0000256" key="7">
    <source>
        <dbReference type="RuleBase" id="RU363032"/>
    </source>
</evidence>
<dbReference type="PROSITE" id="PS50928">
    <property type="entry name" value="ABC_TM1"/>
    <property type="match status" value="1"/>
</dbReference>
<feature type="domain" description="ABC transmembrane type-1" evidence="8">
    <location>
        <begin position="6"/>
        <end position="210"/>
    </location>
</feature>
<comment type="subcellular location">
    <subcellularLocation>
        <location evidence="1 7">Cell membrane</location>
        <topology evidence="1 7">Multi-pass membrane protein</topology>
    </subcellularLocation>
</comment>
<dbReference type="AlphaFoldDB" id="A0AAU1ZP04"/>